<dbReference type="Proteomes" id="UP001239462">
    <property type="component" value="Unassembled WGS sequence"/>
</dbReference>
<evidence type="ECO:0000313" key="2">
    <source>
        <dbReference type="Proteomes" id="UP001239462"/>
    </source>
</evidence>
<proteinExistence type="predicted"/>
<sequence>MHTIDELKSLVYGRGRGTGIKITPRHYDGDNGEQILSLARDTAMAVKHPPDKEDVTMVERCADLCAVLDFDADVDSVADALTRYVQSRVKWSGRGAIE</sequence>
<gene>
    <name evidence="1" type="ORF">QTN89_28830</name>
</gene>
<reference evidence="1 2" key="1">
    <citation type="submission" date="2023-06" db="EMBL/GenBank/DDBJ databases">
        <title>Roseiconus lacunae JC819 isolated from Gulf of Mannar region, Tamil Nadu.</title>
        <authorList>
            <person name="Pk S."/>
            <person name="Ch S."/>
            <person name="Ch V.R."/>
        </authorList>
    </citation>
    <scope>NUCLEOTIDE SEQUENCE [LARGE SCALE GENOMIC DNA]</scope>
    <source>
        <strain evidence="1 2">JC819</strain>
    </source>
</reference>
<keyword evidence="2" id="KW-1185">Reference proteome</keyword>
<protein>
    <submittedName>
        <fullName evidence="1">Uncharacterized protein</fullName>
    </submittedName>
</protein>
<dbReference type="EMBL" id="JASZZN010000080">
    <property type="protein sequence ID" value="MDM4019492.1"/>
    <property type="molecule type" value="Genomic_DNA"/>
</dbReference>
<dbReference type="RefSeq" id="WP_149499997.1">
    <property type="nucleotide sequence ID" value="NZ_JASZZN010000080.1"/>
</dbReference>
<organism evidence="1 2">
    <name type="scientific">Roseiconus lacunae</name>
    <dbReference type="NCBI Taxonomy" id="2605694"/>
    <lineage>
        <taxon>Bacteria</taxon>
        <taxon>Pseudomonadati</taxon>
        <taxon>Planctomycetota</taxon>
        <taxon>Planctomycetia</taxon>
        <taxon>Pirellulales</taxon>
        <taxon>Pirellulaceae</taxon>
        <taxon>Roseiconus</taxon>
    </lineage>
</organism>
<evidence type="ECO:0000313" key="1">
    <source>
        <dbReference type="EMBL" id="MDM4019492.1"/>
    </source>
</evidence>
<comment type="caution">
    <text evidence="1">The sequence shown here is derived from an EMBL/GenBank/DDBJ whole genome shotgun (WGS) entry which is preliminary data.</text>
</comment>
<name>A0ABT7PSK6_9BACT</name>
<accession>A0ABT7PSK6</accession>